<organism evidence="10 11">
    <name type="scientific">Hesseltinella vesiculosa</name>
    <dbReference type="NCBI Taxonomy" id="101127"/>
    <lineage>
        <taxon>Eukaryota</taxon>
        <taxon>Fungi</taxon>
        <taxon>Fungi incertae sedis</taxon>
        <taxon>Mucoromycota</taxon>
        <taxon>Mucoromycotina</taxon>
        <taxon>Mucoromycetes</taxon>
        <taxon>Mucorales</taxon>
        <taxon>Cunninghamellaceae</taxon>
        <taxon>Hesseltinella</taxon>
    </lineage>
</organism>
<dbReference type="Gene3D" id="3.10.620.10">
    <property type="entry name" value="Protein N-terminal glutamine amidohydrolase, alpha beta roll"/>
    <property type="match status" value="1"/>
</dbReference>
<gene>
    <name evidence="10" type="ORF">DM01DRAFT_297723</name>
</gene>
<dbReference type="InterPro" id="IPR037132">
    <property type="entry name" value="N_Gln_amidohydro_ab_roll_sf"/>
</dbReference>
<dbReference type="PANTHER" id="PTHR13035:SF0">
    <property type="entry name" value="PROTEIN N-TERMINAL GLUTAMINE AMIDOHYDROLASE"/>
    <property type="match status" value="1"/>
</dbReference>
<keyword evidence="11" id="KW-1185">Reference proteome</keyword>
<evidence type="ECO:0000256" key="7">
    <source>
        <dbReference type="ARBA" id="ARBA00048768"/>
    </source>
</evidence>
<protein>
    <recommendedName>
        <fullName evidence="4 8">Protein N-terminal glutamine amidohydrolase</fullName>
        <ecNumber evidence="3 8">3.5.1.122</ecNumber>
    </recommendedName>
    <alternativeName>
        <fullName evidence="6 8">Protein NH2-terminal glutamine deamidase</fullName>
    </alternativeName>
</protein>
<dbReference type="STRING" id="101127.A0A1X2G6Z1"/>
<accession>A0A1X2G6Z1</accession>
<dbReference type="Pfam" id="PF09764">
    <property type="entry name" value="Nt_Gln_amidase"/>
    <property type="match status" value="1"/>
</dbReference>
<evidence type="ECO:0000313" key="10">
    <source>
        <dbReference type="EMBL" id="ORX46730.1"/>
    </source>
</evidence>
<comment type="subunit">
    <text evidence="2 8">Monomer.</text>
</comment>
<evidence type="ECO:0000256" key="1">
    <source>
        <dbReference type="ARBA" id="ARBA00008985"/>
    </source>
</evidence>
<dbReference type="EC" id="3.5.1.122" evidence="3 8"/>
<comment type="function">
    <text evidence="8">Mediates the side-chain deamidation of N-terminal glutamine residues to glutamate, an important step in N-end rule pathway of protein degradation. Conversion of the resulting N-terminal glutamine to glutamate renders the protein susceptible to arginylation, polyubiquitination and degradation as specified by the N-end rule. Does not act on substrates with internal or C-terminal glutamine and does not act on non-glutamine residues in any position.</text>
</comment>
<comment type="catalytic activity">
    <reaction evidence="7 8">
        <text>N-terminal L-glutaminyl-[protein] + H2O = N-terminal L-glutamyl-[protein] + NH4(+)</text>
        <dbReference type="Rhea" id="RHEA:50680"/>
        <dbReference type="Rhea" id="RHEA-COMP:12668"/>
        <dbReference type="Rhea" id="RHEA-COMP:12777"/>
        <dbReference type="ChEBI" id="CHEBI:15377"/>
        <dbReference type="ChEBI" id="CHEBI:28938"/>
        <dbReference type="ChEBI" id="CHEBI:64721"/>
        <dbReference type="ChEBI" id="CHEBI:64722"/>
        <dbReference type="EC" id="3.5.1.122"/>
    </reaction>
</comment>
<keyword evidence="5 8" id="KW-0378">Hydrolase</keyword>
<dbReference type="GO" id="GO:0070773">
    <property type="term" value="F:protein-N-terminal glutamine amidohydrolase activity"/>
    <property type="evidence" value="ECO:0007669"/>
    <property type="project" value="UniProtKB-UniRule"/>
</dbReference>
<evidence type="ECO:0000256" key="4">
    <source>
        <dbReference type="ARBA" id="ARBA00021247"/>
    </source>
</evidence>
<evidence type="ECO:0000256" key="8">
    <source>
        <dbReference type="RuleBase" id="RU367082"/>
    </source>
</evidence>
<dbReference type="EMBL" id="MCGT01000036">
    <property type="protein sequence ID" value="ORX46730.1"/>
    <property type="molecule type" value="Genomic_DNA"/>
</dbReference>
<evidence type="ECO:0000256" key="6">
    <source>
        <dbReference type="ARBA" id="ARBA00029677"/>
    </source>
</evidence>
<dbReference type="GO" id="GO:0005634">
    <property type="term" value="C:nucleus"/>
    <property type="evidence" value="ECO:0007669"/>
    <property type="project" value="TreeGrafter"/>
</dbReference>
<dbReference type="GO" id="GO:0005829">
    <property type="term" value="C:cytosol"/>
    <property type="evidence" value="ECO:0007669"/>
    <property type="project" value="TreeGrafter"/>
</dbReference>
<dbReference type="OrthoDB" id="191192at2759"/>
<comment type="caution">
    <text evidence="10">The sequence shown here is derived from an EMBL/GenBank/DDBJ whole genome shotgun (WGS) entry which is preliminary data.</text>
</comment>
<dbReference type="InterPro" id="IPR023128">
    <property type="entry name" value="Prot_N_Gln_amidohydro_ab_roll"/>
</dbReference>
<feature type="domain" description="Protein N-terminal glutamine amidohydrolase alpha beta roll" evidence="9">
    <location>
        <begin position="12"/>
        <end position="194"/>
    </location>
</feature>
<evidence type="ECO:0000256" key="2">
    <source>
        <dbReference type="ARBA" id="ARBA00011245"/>
    </source>
</evidence>
<comment type="similarity">
    <text evidence="1 8">Belongs to the NTAQ1 family.</text>
</comment>
<sequence>MNILLKKEDLVYTNCYCEENIYKLCRYILDTQPALLPQCSVVFISNREKKIPMWYQIASKDRPFVIWDYHVIMLLAKQDPGSATCFVYDFDSVLPFPCALSDYVCKSFQPDLELLPEFERCFRTIPAFVYLHHFASDRSHMIGPDGQYLAPPPTYPAIESQYHQKMTLPRYIDMDSSEQPEKYGTVLHQDTFFAQATRVINQIR</sequence>
<evidence type="ECO:0000256" key="3">
    <source>
        <dbReference type="ARBA" id="ARBA00012718"/>
    </source>
</evidence>
<evidence type="ECO:0000313" key="11">
    <source>
        <dbReference type="Proteomes" id="UP000242146"/>
    </source>
</evidence>
<reference evidence="10 11" key="1">
    <citation type="submission" date="2016-07" db="EMBL/GenBank/DDBJ databases">
        <title>Pervasive Adenine N6-methylation of Active Genes in Fungi.</title>
        <authorList>
            <consortium name="DOE Joint Genome Institute"/>
            <person name="Mondo S.J."/>
            <person name="Dannebaum R.O."/>
            <person name="Kuo R.C."/>
            <person name="Labutti K."/>
            <person name="Haridas S."/>
            <person name="Kuo A."/>
            <person name="Salamov A."/>
            <person name="Ahrendt S.R."/>
            <person name="Lipzen A."/>
            <person name="Sullivan W."/>
            <person name="Andreopoulos W.B."/>
            <person name="Clum A."/>
            <person name="Lindquist E."/>
            <person name="Daum C."/>
            <person name="Ramamoorthy G.K."/>
            <person name="Gryganskyi A."/>
            <person name="Culley D."/>
            <person name="Magnuson J.K."/>
            <person name="James T.Y."/>
            <person name="O'Malley M.A."/>
            <person name="Stajich J.E."/>
            <person name="Spatafora J.W."/>
            <person name="Visel A."/>
            <person name="Grigoriev I.V."/>
        </authorList>
    </citation>
    <scope>NUCLEOTIDE SEQUENCE [LARGE SCALE GENOMIC DNA]</scope>
    <source>
        <strain evidence="10 11">NRRL 3301</strain>
    </source>
</reference>
<dbReference type="PANTHER" id="PTHR13035">
    <property type="entry name" value="PROTEIN N-TERMINAL GLUTAMINE AMIDOHYDROLASE"/>
    <property type="match status" value="1"/>
</dbReference>
<evidence type="ECO:0000256" key="5">
    <source>
        <dbReference type="ARBA" id="ARBA00022801"/>
    </source>
</evidence>
<name>A0A1X2G6Z1_9FUNG</name>
<dbReference type="GO" id="GO:0008418">
    <property type="term" value="F:protein-N-terminal asparagine amidohydrolase activity"/>
    <property type="evidence" value="ECO:0007669"/>
    <property type="project" value="UniProtKB-UniRule"/>
</dbReference>
<dbReference type="InterPro" id="IPR039733">
    <property type="entry name" value="NTAQ1"/>
</dbReference>
<dbReference type="AlphaFoldDB" id="A0A1X2G6Z1"/>
<evidence type="ECO:0000259" key="9">
    <source>
        <dbReference type="Pfam" id="PF09764"/>
    </source>
</evidence>
<proteinExistence type="inferred from homology"/>
<dbReference type="Proteomes" id="UP000242146">
    <property type="component" value="Unassembled WGS sequence"/>
</dbReference>